<feature type="transmembrane region" description="Helical" evidence="5">
    <location>
        <begin position="128"/>
        <end position="151"/>
    </location>
</feature>
<evidence type="ECO:0000259" key="6">
    <source>
        <dbReference type="Pfam" id="PF00324"/>
    </source>
</evidence>
<evidence type="ECO:0000256" key="3">
    <source>
        <dbReference type="ARBA" id="ARBA00022989"/>
    </source>
</evidence>
<dbReference type="KEGG" id="fai:FAD_1102"/>
<evidence type="ECO:0000313" key="7">
    <source>
        <dbReference type="EMBL" id="ARD84981.1"/>
    </source>
</evidence>
<feature type="transmembrane region" description="Helical" evidence="5">
    <location>
        <begin position="338"/>
        <end position="359"/>
    </location>
</feature>
<organism evidence="7 8">
    <name type="scientific">Ferroplasma acidiphilum</name>
    <dbReference type="NCBI Taxonomy" id="74969"/>
    <lineage>
        <taxon>Archaea</taxon>
        <taxon>Methanobacteriati</taxon>
        <taxon>Thermoplasmatota</taxon>
        <taxon>Thermoplasmata</taxon>
        <taxon>Thermoplasmatales</taxon>
        <taxon>Ferroplasmaceae</taxon>
        <taxon>Ferroplasma</taxon>
    </lineage>
</organism>
<dbReference type="PANTHER" id="PTHR42770">
    <property type="entry name" value="AMINO ACID TRANSPORTER-RELATED"/>
    <property type="match status" value="1"/>
</dbReference>
<name>A0A1V0N4E5_9ARCH</name>
<protein>
    <submittedName>
        <fullName evidence="7">Amino acid transporter</fullName>
    </submittedName>
</protein>
<gene>
    <name evidence="7" type="ORF">FAD_1102</name>
</gene>
<feature type="transmembrane region" description="Helical" evidence="5">
    <location>
        <begin position="439"/>
        <end position="461"/>
    </location>
</feature>
<dbReference type="STRING" id="74969.FAD_1102"/>
<evidence type="ECO:0000256" key="4">
    <source>
        <dbReference type="ARBA" id="ARBA00023136"/>
    </source>
</evidence>
<feature type="transmembrane region" description="Helical" evidence="5">
    <location>
        <begin position="163"/>
        <end position="182"/>
    </location>
</feature>
<dbReference type="Pfam" id="PF00324">
    <property type="entry name" value="AA_permease"/>
    <property type="match status" value="1"/>
</dbReference>
<dbReference type="PANTHER" id="PTHR42770:SF11">
    <property type="entry name" value="INNER MEMBRANE TRANSPORT PROTEIN YBAT"/>
    <property type="match status" value="1"/>
</dbReference>
<feature type="transmembrane region" description="Helical" evidence="5">
    <location>
        <begin position="365"/>
        <end position="387"/>
    </location>
</feature>
<evidence type="ECO:0000256" key="1">
    <source>
        <dbReference type="ARBA" id="ARBA00004141"/>
    </source>
</evidence>
<dbReference type="InterPro" id="IPR004841">
    <property type="entry name" value="AA-permease/SLC12A_dom"/>
</dbReference>
<dbReference type="RefSeq" id="WP_009886206.1">
    <property type="nucleotide sequence ID" value="NZ_CP015363.1"/>
</dbReference>
<dbReference type="EMBL" id="CP015363">
    <property type="protein sequence ID" value="ARD84981.1"/>
    <property type="molecule type" value="Genomic_DNA"/>
</dbReference>
<keyword evidence="3 5" id="KW-1133">Transmembrane helix</keyword>
<evidence type="ECO:0000256" key="5">
    <source>
        <dbReference type="SAM" id="Phobius"/>
    </source>
</evidence>
<comment type="subcellular location">
    <subcellularLocation>
        <location evidence="1">Membrane</location>
        <topology evidence="1">Multi-pass membrane protein</topology>
    </subcellularLocation>
</comment>
<evidence type="ECO:0000313" key="8">
    <source>
        <dbReference type="Proteomes" id="UP000192050"/>
    </source>
</evidence>
<dbReference type="GO" id="GO:0016020">
    <property type="term" value="C:membrane"/>
    <property type="evidence" value="ECO:0007669"/>
    <property type="project" value="UniProtKB-SubCell"/>
</dbReference>
<feature type="transmembrane region" description="Helical" evidence="5">
    <location>
        <begin position="236"/>
        <end position="261"/>
    </location>
</feature>
<feature type="transmembrane region" description="Helical" evidence="5">
    <location>
        <begin position="32"/>
        <end position="61"/>
    </location>
</feature>
<dbReference type="Proteomes" id="UP000192050">
    <property type="component" value="Chromosome"/>
</dbReference>
<dbReference type="GeneID" id="16024331"/>
<keyword evidence="4 5" id="KW-0472">Membrane</keyword>
<evidence type="ECO:0000256" key="2">
    <source>
        <dbReference type="ARBA" id="ARBA00022692"/>
    </source>
</evidence>
<dbReference type="AlphaFoldDB" id="A0A1V0N4E5"/>
<feature type="domain" description="Amino acid permease/ SLC12A" evidence="6">
    <location>
        <begin position="19"/>
        <end position="469"/>
    </location>
</feature>
<dbReference type="GO" id="GO:0055085">
    <property type="term" value="P:transmembrane transport"/>
    <property type="evidence" value="ECO:0007669"/>
    <property type="project" value="InterPro"/>
</dbReference>
<dbReference type="InterPro" id="IPR050367">
    <property type="entry name" value="APC_superfamily"/>
</dbReference>
<feature type="transmembrane region" description="Helical" evidence="5">
    <location>
        <begin position="281"/>
        <end position="299"/>
    </location>
</feature>
<proteinExistence type="predicted"/>
<keyword evidence="2 5" id="KW-0812">Transmembrane</keyword>
<accession>A0A1V0N4E5</accession>
<keyword evidence="8" id="KW-1185">Reference proteome</keyword>
<feature type="transmembrane region" description="Helical" evidence="5">
    <location>
        <begin position="399"/>
        <end position="419"/>
    </location>
</feature>
<reference evidence="7 8" key="1">
    <citation type="submission" date="2011-10" db="EMBL/GenBank/DDBJ databases">
        <title>Metabolic and evolutionary patterns in the extreme acidophile Ferroplasma acidiphilum.</title>
        <authorList>
            <person name="Golyshina O.V."/>
            <person name="Kozyavkin S.A."/>
            <person name="Tatusov R.L."/>
            <person name="Slesarev A.I."/>
            <person name="Golyshin P.N."/>
        </authorList>
    </citation>
    <scope>NUCLEOTIDE SEQUENCE [LARGE SCALE GENOMIC DNA]</scope>
    <source>
        <strain evidence="8">Y</strain>
    </source>
</reference>
<sequence length="481" mass="52045">MVITHTKLKRDSVGLLQGIFQSLGQVAPAADIAILLVASFSISGAQTVMSVIIGWIIYALWMITPYEFSKIKSNSGSYYAYAAGATEKGRLGPITALSFMYYDITGAAFGILGLSSFIFLMAPEVTSIPYLWILFAGIFTAFIIIVTYLGIRPSLNYTAITGLLEIMFLLIGSIIIIIRVGGHNSVVPFEITGPYSVGFSSIMFASVFSILDFTGSGVVTTISEEISKPKKNIGKSIIFAMVLTAVALIPAAYALTVGWGVSSIGSFASHSDAGLTVFSRYLGPIGLVLLIVFTINSYFSNGVSKATAVSRWWYSAARDHVVFPETIGKINEKHHSPANAAIIWAGLSFVLDVIMGLIFGPLSAAFVLEAGTGISIVIVHMIANTSLTLYTRRVNRFNLLKHGILPSLATIIGLVVIYFTMSDIFKKFLVTPSAVNDAYFVSFVVTILWILLGGIVVTLYYRIKKPEILKDAGEFNMKSRT</sequence>
<dbReference type="Gene3D" id="1.20.1740.10">
    <property type="entry name" value="Amino acid/polyamine transporter I"/>
    <property type="match status" value="1"/>
</dbReference>
<dbReference type="PIRSF" id="PIRSF006060">
    <property type="entry name" value="AA_transporter"/>
    <property type="match status" value="1"/>
</dbReference>
<feature type="transmembrane region" description="Helical" evidence="5">
    <location>
        <begin position="99"/>
        <end position="122"/>
    </location>
</feature>
<feature type="transmembrane region" description="Helical" evidence="5">
    <location>
        <begin position="202"/>
        <end position="224"/>
    </location>
</feature>